<evidence type="ECO:0000259" key="1">
    <source>
        <dbReference type="Pfam" id="PF09347"/>
    </source>
</evidence>
<name>A0ABY4U2T0_9SPHN</name>
<reference evidence="2 3" key="1">
    <citation type="submission" date="2022-06" db="EMBL/GenBank/DDBJ databases">
        <authorList>
            <person name="Liu G."/>
        </authorList>
    </citation>
    <scope>NUCLEOTIDE SEQUENCE [LARGE SCALE GENOMIC DNA]</scope>
    <source>
        <strain evidence="2 3">E4</strain>
    </source>
</reference>
<feature type="domain" description="DUF1989" evidence="1">
    <location>
        <begin position="5"/>
        <end position="169"/>
    </location>
</feature>
<dbReference type="Pfam" id="PF09347">
    <property type="entry name" value="DUF1989"/>
    <property type="match status" value="1"/>
</dbReference>
<organism evidence="2 3">
    <name type="scientific">Qipengyuania citrea</name>
    <dbReference type="NCBI Taxonomy" id="225971"/>
    <lineage>
        <taxon>Bacteria</taxon>
        <taxon>Pseudomonadati</taxon>
        <taxon>Pseudomonadota</taxon>
        <taxon>Alphaproteobacteria</taxon>
        <taxon>Sphingomonadales</taxon>
        <taxon>Erythrobacteraceae</taxon>
        <taxon>Qipengyuania</taxon>
    </lineage>
</organism>
<dbReference type="PANTHER" id="PTHR31527:SF0">
    <property type="entry name" value="RE64534P"/>
    <property type="match status" value="1"/>
</dbReference>
<gene>
    <name evidence="2" type="ORF">NCF85_09830</name>
</gene>
<accession>A0ABY4U2T0</accession>
<protein>
    <submittedName>
        <fullName evidence="2">Urea carboxylase-associated family protein</fullName>
    </submittedName>
</protein>
<dbReference type="PANTHER" id="PTHR31527">
    <property type="entry name" value="RE64534P"/>
    <property type="match status" value="1"/>
</dbReference>
<dbReference type="Proteomes" id="UP001056619">
    <property type="component" value="Chromosome"/>
</dbReference>
<dbReference type="EMBL" id="CP098494">
    <property type="protein sequence ID" value="USA60405.1"/>
    <property type="molecule type" value="Genomic_DNA"/>
</dbReference>
<keyword evidence="3" id="KW-1185">Reference proteome</keyword>
<proteinExistence type="predicted"/>
<sequence>MNPNRIAPRSGVAFRLEEGEILTVVDPQGGQVSDLLAFNANDVREVISNGRTFDYEETISLGQGNRLWSNRSKPMLEIVEDTVGRHDFLLTPCSEATFRHFYADKPVHRGCFGNLAEALAPYGVEADMIPTAFNLFMNVPVDGATGRLAVEPPVSKPGDHISMRALSPLIIGLTACSAYDSCGGTFKPIDYAIDRPTAGVT</sequence>
<evidence type="ECO:0000313" key="2">
    <source>
        <dbReference type="EMBL" id="USA60405.1"/>
    </source>
</evidence>
<dbReference type="RefSeq" id="WP_301641483.1">
    <property type="nucleotide sequence ID" value="NZ_CP098494.1"/>
</dbReference>
<dbReference type="InterPro" id="IPR018959">
    <property type="entry name" value="DUF1989"/>
</dbReference>
<evidence type="ECO:0000313" key="3">
    <source>
        <dbReference type="Proteomes" id="UP001056619"/>
    </source>
</evidence>